<accession>A0ABW3WVB3</accession>
<organism evidence="5 6">
    <name type="scientific">Methylobacterium marchantiae</name>
    <dbReference type="NCBI Taxonomy" id="600331"/>
    <lineage>
        <taxon>Bacteria</taxon>
        <taxon>Pseudomonadati</taxon>
        <taxon>Pseudomonadota</taxon>
        <taxon>Alphaproteobacteria</taxon>
        <taxon>Hyphomicrobiales</taxon>
        <taxon>Methylobacteriaceae</taxon>
        <taxon>Methylobacterium</taxon>
    </lineage>
</organism>
<dbReference type="SUPFAM" id="SSF47413">
    <property type="entry name" value="lambda repressor-like DNA-binding domains"/>
    <property type="match status" value="1"/>
</dbReference>
<dbReference type="InterPro" id="IPR001387">
    <property type="entry name" value="Cro/C1-type_HTH"/>
</dbReference>
<dbReference type="EMBL" id="JBHTND010000006">
    <property type="protein sequence ID" value="MFD1301289.1"/>
    <property type="molecule type" value="Genomic_DNA"/>
</dbReference>
<evidence type="ECO:0000313" key="6">
    <source>
        <dbReference type="Proteomes" id="UP001597176"/>
    </source>
</evidence>
<feature type="domain" description="HTH cro/C1-type" evidence="4">
    <location>
        <begin position="47"/>
        <end position="86"/>
    </location>
</feature>
<comment type="caution">
    <text evidence="5">The sequence shown here is derived from an EMBL/GenBank/DDBJ whole genome shotgun (WGS) entry which is preliminary data.</text>
</comment>
<dbReference type="Gene3D" id="1.10.260.40">
    <property type="entry name" value="lambda repressor-like DNA-binding domains"/>
    <property type="match status" value="1"/>
</dbReference>
<dbReference type="InterPro" id="IPR052359">
    <property type="entry name" value="HTH-type_reg/antitoxin"/>
</dbReference>
<keyword evidence="1" id="KW-0805">Transcription regulation</keyword>
<evidence type="ECO:0000256" key="2">
    <source>
        <dbReference type="ARBA" id="ARBA00023125"/>
    </source>
</evidence>
<dbReference type="Proteomes" id="UP001597176">
    <property type="component" value="Unassembled WGS sequence"/>
</dbReference>
<protein>
    <submittedName>
        <fullName evidence="5">Helix-turn-helix domain-containing protein</fullName>
    </submittedName>
</protein>
<evidence type="ECO:0000256" key="1">
    <source>
        <dbReference type="ARBA" id="ARBA00023015"/>
    </source>
</evidence>
<dbReference type="CDD" id="cd00093">
    <property type="entry name" value="HTH_XRE"/>
    <property type="match status" value="1"/>
</dbReference>
<evidence type="ECO:0000313" key="5">
    <source>
        <dbReference type="EMBL" id="MFD1301289.1"/>
    </source>
</evidence>
<dbReference type="InterPro" id="IPR010982">
    <property type="entry name" value="Lambda_DNA-bd_dom_sf"/>
</dbReference>
<keyword evidence="2" id="KW-0238">DNA-binding</keyword>
<dbReference type="PANTHER" id="PTHR36511">
    <property type="entry name" value="MERR FAMILY BACTERIAL REGULATORY PROTEIN"/>
    <property type="match status" value="1"/>
</dbReference>
<dbReference type="Pfam" id="PF01381">
    <property type="entry name" value="HTH_3"/>
    <property type="match status" value="1"/>
</dbReference>
<sequence>MAATKLFDTGFVVVILPALENLEILRSEFADLQVDAVLHGPPDRVDVKRLRERQGLTQEEFATEFGLDLSTLRNWEQGRSEPDTATRTLLRTIAAHPAAVHAALKRQD</sequence>
<dbReference type="PROSITE" id="PS50943">
    <property type="entry name" value="HTH_CROC1"/>
    <property type="match status" value="1"/>
</dbReference>
<keyword evidence="6" id="KW-1185">Reference proteome</keyword>
<dbReference type="RefSeq" id="WP_238208293.1">
    <property type="nucleotide sequence ID" value="NZ_JBHTND010000006.1"/>
</dbReference>
<dbReference type="SMART" id="SM00530">
    <property type="entry name" value="HTH_XRE"/>
    <property type="match status" value="1"/>
</dbReference>
<keyword evidence="3" id="KW-0804">Transcription</keyword>
<evidence type="ECO:0000256" key="3">
    <source>
        <dbReference type="ARBA" id="ARBA00023163"/>
    </source>
</evidence>
<name>A0ABW3WVB3_9HYPH</name>
<reference evidence="6" key="1">
    <citation type="journal article" date="2019" name="Int. J. Syst. Evol. Microbiol.">
        <title>The Global Catalogue of Microorganisms (GCM) 10K type strain sequencing project: providing services to taxonomists for standard genome sequencing and annotation.</title>
        <authorList>
            <consortium name="The Broad Institute Genomics Platform"/>
            <consortium name="The Broad Institute Genome Sequencing Center for Infectious Disease"/>
            <person name="Wu L."/>
            <person name="Ma J."/>
        </authorList>
    </citation>
    <scope>NUCLEOTIDE SEQUENCE [LARGE SCALE GENOMIC DNA]</scope>
    <source>
        <strain evidence="6">CCUG 56108</strain>
    </source>
</reference>
<dbReference type="PANTHER" id="PTHR36511:SF4">
    <property type="entry name" value="ANTITOXIN MQSA"/>
    <property type="match status" value="1"/>
</dbReference>
<gene>
    <name evidence="5" type="ORF">ACFQ4G_06775</name>
</gene>
<proteinExistence type="predicted"/>
<evidence type="ECO:0000259" key="4">
    <source>
        <dbReference type="PROSITE" id="PS50943"/>
    </source>
</evidence>